<dbReference type="FunFam" id="1.25.40.10:FF:000250">
    <property type="entry name" value="RNA polymerase II transcription elongation factor"/>
    <property type="match status" value="1"/>
</dbReference>
<evidence type="ECO:0000256" key="3">
    <source>
        <dbReference type="PROSITE-ProRule" id="PRU00339"/>
    </source>
</evidence>
<feature type="compositionally biased region" description="Acidic residues" evidence="4">
    <location>
        <begin position="1114"/>
        <end position="1126"/>
    </location>
</feature>
<accession>A0A1Y2A538</accession>
<evidence type="ECO:0000256" key="1">
    <source>
        <dbReference type="ARBA" id="ARBA00022737"/>
    </source>
</evidence>
<proteinExistence type="predicted"/>
<dbReference type="GO" id="GO:0006368">
    <property type="term" value="P:transcription elongation by RNA polymerase II"/>
    <property type="evidence" value="ECO:0007669"/>
    <property type="project" value="TreeGrafter"/>
</dbReference>
<feature type="compositionally biased region" description="Acidic residues" evidence="4">
    <location>
        <begin position="1184"/>
        <end position="1193"/>
    </location>
</feature>
<gene>
    <name evidence="5" type="ORF">BCR34DRAFT_596805</name>
</gene>
<reference evidence="5 6" key="1">
    <citation type="submission" date="2016-07" db="EMBL/GenBank/DDBJ databases">
        <title>Pervasive Adenine N6-methylation of Active Genes in Fungi.</title>
        <authorList>
            <consortium name="DOE Joint Genome Institute"/>
            <person name="Mondo S.J."/>
            <person name="Dannebaum R.O."/>
            <person name="Kuo R.C."/>
            <person name="Labutti K."/>
            <person name="Haridas S."/>
            <person name="Kuo A."/>
            <person name="Salamov A."/>
            <person name="Ahrendt S.R."/>
            <person name="Lipzen A."/>
            <person name="Sullivan W."/>
            <person name="Andreopoulos W.B."/>
            <person name="Clum A."/>
            <person name="Lindquist E."/>
            <person name="Daum C."/>
            <person name="Ramamoorthy G.K."/>
            <person name="Gryganskyi A."/>
            <person name="Culley D."/>
            <person name="Magnuson J.K."/>
            <person name="James T.Y."/>
            <person name="O'Malley M.A."/>
            <person name="Stajich J.E."/>
            <person name="Spatafora J.W."/>
            <person name="Visel A."/>
            <person name="Grigoriev I.V."/>
        </authorList>
    </citation>
    <scope>NUCLEOTIDE SEQUENCE [LARGE SCALE GENOMIC DNA]</scope>
    <source>
        <strain evidence="5 6">CBS 115471</strain>
    </source>
</reference>
<dbReference type="GO" id="GO:0000993">
    <property type="term" value="F:RNA polymerase II complex binding"/>
    <property type="evidence" value="ECO:0007669"/>
    <property type="project" value="TreeGrafter"/>
</dbReference>
<dbReference type="AlphaFoldDB" id="A0A1Y2A538"/>
<dbReference type="InterPro" id="IPR031101">
    <property type="entry name" value="Ctr9"/>
</dbReference>
<dbReference type="PANTHER" id="PTHR14027">
    <property type="entry name" value="RNA POLYMERASE-ASSOCIATED PROTEIN CTR9"/>
    <property type="match status" value="1"/>
</dbReference>
<dbReference type="SUPFAM" id="SSF81901">
    <property type="entry name" value="HCP-like"/>
    <property type="match status" value="1"/>
</dbReference>
<dbReference type="Proteomes" id="UP000193144">
    <property type="component" value="Unassembled WGS sequence"/>
</dbReference>
<feature type="region of interest" description="Disordered" evidence="4">
    <location>
        <begin position="984"/>
        <end position="1193"/>
    </location>
</feature>
<dbReference type="Pfam" id="PF13432">
    <property type="entry name" value="TPR_16"/>
    <property type="match status" value="1"/>
</dbReference>
<keyword evidence="1" id="KW-0677">Repeat</keyword>
<dbReference type="GO" id="GO:0016593">
    <property type="term" value="C:Cdc73/Paf1 complex"/>
    <property type="evidence" value="ECO:0007669"/>
    <property type="project" value="TreeGrafter"/>
</dbReference>
<dbReference type="Gene3D" id="1.25.40.10">
    <property type="entry name" value="Tetratricopeptide repeat domain"/>
    <property type="match status" value="3"/>
</dbReference>
<keyword evidence="6" id="KW-1185">Reference proteome</keyword>
<protein>
    <recommendedName>
        <fullName evidence="7">Tetratricopeptide repeat protein 1</fullName>
    </recommendedName>
</protein>
<evidence type="ECO:0000256" key="2">
    <source>
        <dbReference type="ARBA" id="ARBA00022803"/>
    </source>
</evidence>
<evidence type="ECO:0008006" key="7">
    <source>
        <dbReference type="Google" id="ProtNLM"/>
    </source>
</evidence>
<dbReference type="Pfam" id="PF13181">
    <property type="entry name" value="TPR_8"/>
    <property type="match status" value="2"/>
</dbReference>
<dbReference type="OrthoDB" id="343875at2759"/>
<feature type="compositionally biased region" description="Basic and acidic residues" evidence="4">
    <location>
        <begin position="984"/>
        <end position="1040"/>
    </location>
</feature>
<name>A0A1Y2A538_9PLEO</name>
<dbReference type="GO" id="GO:0006355">
    <property type="term" value="P:regulation of DNA-templated transcription"/>
    <property type="evidence" value="ECO:0007669"/>
    <property type="project" value="InterPro"/>
</dbReference>
<dbReference type="STRING" id="1231657.A0A1Y2A538"/>
<evidence type="ECO:0000313" key="5">
    <source>
        <dbReference type="EMBL" id="ORY17631.1"/>
    </source>
</evidence>
<evidence type="ECO:0000313" key="6">
    <source>
        <dbReference type="Proteomes" id="UP000193144"/>
    </source>
</evidence>
<dbReference type="EMBL" id="MCFA01000011">
    <property type="protein sequence ID" value="ORY17631.1"/>
    <property type="molecule type" value="Genomic_DNA"/>
</dbReference>
<comment type="caution">
    <text evidence="5">The sequence shown here is derived from an EMBL/GenBank/DDBJ whole genome shotgun (WGS) entry which is preliminary data.</text>
</comment>
<feature type="repeat" description="TPR" evidence="3">
    <location>
        <begin position="798"/>
        <end position="831"/>
    </location>
</feature>
<feature type="compositionally biased region" description="Acidic residues" evidence="4">
    <location>
        <begin position="1159"/>
        <end position="1170"/>
    </location>
</feature>
<dbReference type="PROSITE" id="PS50005">
    <property type="entry name" value="TPR"/>
    <property type="match status" value="1"/>
</dbReference>
<organism evidence="5 6">
    <name type="scientific">Clohesyomyces aquaticus</name>
    <dbReference type="NCBI Taxonomy" id="1231657"/>
    <lineage>
        <taxon>Eukaryota</taxon>
        <taxon>Fungi</taxon>
        <taxon>Dikarya</taxon>
        <taxon>Ascomycota</taxon>
        <taxon>Pezizomycotina</taxon>
        <taxon>Dothideomycetes</taxon>
        <taxon>Pleosporomycetidae</taxon>
        <taxon>Pleosporales</taxon>
        <taxon>Lindgomycetaceae</taxon>
        <taxon>Clohesyomyces</taxon>
    </lineage>
</organism>
<feature type="compositionally biased region" description="Basic residues" evidence="4">
    <location>
        <begin position="1041"/>
        <end position="1051"/>
    </location>
</feature>
<evidence type="ECO:0000256" key="4">
    <source>
        <dbReference type="SAM" id="MobiDB-lite"/>
    </source>
</evidence>
<sequence length="1193" mass="134468">MAAMYDDSNGVNGHAAVFPPPRYSEIPPAISVAVAEVDGPIDVEISLDDDIQDDPTELCTLLENEKSEKSTWVKVAIAYAMHKKLDVGIEVLSRAVGAFTKARADDRLSILNALCWLYLLKCREAPRVKPEGQLPSEARTKDFYIQAATSVLNDASRISPSYPPLFLARGVLLLLRASLQAPSTAAGPSQISSERMETLKQAAKCFEDAQRSSAGKNLMARMGKARVSYSMGKYADALKLYQNVLESSPDLIDPDPRIGIGCCFWQLGFKDDAAGAWQRGLELNPKSKIALILLGIYNFHLTARLPPSDPQFVTLSKKAMTQYTAPSFQLDNKYPLTCATLGSWYIVRKGLDKVEVLARRAIELTDVNAIASDGWYQLARKEHQTEDISKAMDYYTKADQARGGDERGYIPAKFGSAQMRVLMGDNDGAKFRLEKILQQQSIVEAQTLLGTLYAEDVFNAQASKSKEDKSSELKKALKYLEDVSKAWKDPKKKQTPDQTVLLNLARLYESDHPDKSLKCLEEVEQMEIHEIPEEDYPEGVEDDAEVKAALRELLPPQLLNNMGCFHYQSERFVQARDLFQAALNACVKAASKDETIDTDALVTTISYNLARTYESEGMLGQAKEVYQGLLNRHSDYIDAQIRLAYISLRQNPNDEGPKAIAELWASDERKKNLEVRALYGWYLSRSKKRTLLIAEDQEQRHYKHTLQNQEKHDRYSLTGMGNIHLTIAREMRRDTEQDKEKRRKMYEKAVEFFDKALQLDPKNAYAAQGIAIALVEDKKDYASALQIFSKVKETMKDYSVFMNLGHTYCEVKQYARAIENYEAALTKDRARDPTVLACLGRVWLLRGKLEKSVQGMKTALDYSQQALAVAPEQIHFKFNVAFVQFQIAQLIQGLPDSQRTLAEVEAAAAGLDEAIESFTAIARAPNPPFPKNDIDQRASMGRNTMRKQLERALQSQRKYEEENAAKLQTARELRDAEIRKREEAKRKAEEAAAEHKRKIQEERRKIEERDREYIEKRQEEERRRQEFVEENEHRRSERSSGRKKGGKRKKKEGTDESETEGNDSDTGADRARARRRRTSASGTEGLSETERPKQKKRKLQQKNAKPNKFKSDEVIVDSDSEGDADVPAEQNGGSAKAGSESGDEAVAAPRPRKTARVIDEDDEEEGEEAEGTSPAARNNPDAAMVDEDEDEEE</sequence>
<dbReference type="SMART" id="SM00028">
    <property type="entry name" value="TPR"/>
    <property type="match status" value="8"/>
</dbReference>
<dbReference type="SUPFAM" id="SSF48452">
    <property type="entry name" value="TPR-like"/>
    <property type="match status" value="2"/>
</dbReference>
<dbReference type="InterPro" id="IPR011990">
    <property type="entry name" value="TPR-like_helical_dom_sf"/>
</dbReference>
<dbReference type="InterPro" id="IPR019734">
    <property type="entry name" value="TPR_rpt"/>
</dbReference>
<feature type="compositionally biased region" description="Basic residues" evidence="4">
    <location>
        <begin position="1093"/>
        <end position="1108"/>
    </location>
</feature>
<dbReference type="PANTHER" id="PTHR14027:SF2">
    <property type="entry name" value="RNA POLYMERASE-ASSOCIATED PROTEIN CTR9 HOMOLOG"/>
    <property type="match status" value="1"/>
</dbReference>
<keyword evidence="2 3" id="KW-0802">TPR repeat</keyword>